<dbReference type="PANTHER" id="PTHR47506:SF1">
    <property type="entry name" value="HTH-TYPE TRANSCRIPTIONAL REGULATOR YJDC"/>
    <property type="match status" value="1"/>
</dbReference>
<evidence type="ECO:0000256" key="2">
    <source>
        <dbReference type="ARBA" id="ARBA00023163"/>
    </source>
</evidence>
<keyword evidence="1" id="KW-0805">Transcription regulation</keyword>
<dbReference type="Gene3D" id="1.10.357.10">
    <property type="entry name" value="Tetracycline Repressor, domain 2"/>
    <property type="match status" value="1"/>
</dbReference>
<name>A0ABN1U0I9_9ACTN</name>
<dbReference type="InterPro" id="IPR041583">
    <property type="entry name" value="TetR_C_31"/>
</dbReference>
<dbReference type="PANTHER" id="PTHR47506">
    <property type="entry name" value="TRANSCRIPTIONAL REGULATORY PROTEIN"/>
    <property type="match status" value="1"/>
</dbReference>
<accession>A0ABN1U0I9</accession>
<dbReference type="RefSeq" id="WP_343995621.1">
    <property type="nucleotide sequence ID" value="NZ_BAAALG010000011.1"/>
</dbReference>
<sequence length="197" mass="21297">MARPPSDRRTLLLDTAITVIADHGLRGLTHRAVDRAADLPEGSTSAYYRTRRALQLAVALRTTELLRADVNELAESILTLEGESEASTAAVSALFDSWLRERSLLLARIELTIEAARDPELAQPLIEERARMVELITHVITEICVDDAETRAAAVISALDGVLIGGLLHADEAQRTAFLTNSVGLILNEVAGASTLH</sequence>
<keyword evidence="4" id="KW-0067">ATP-binding</keyword>
<keyword evidence="2" id="KW-0804">Transcription</keyword>
<organism evidence="4 5">
    <name type="scientific">Nocardioides dubius</name>
    <dbReference type="NCBI Taxonomy" id="317019"/>
    <lineage>
        <taxon>Bacteria</taxon>
        <taxon>Bacillati</taxon>
        <taxon>Actinomycetota</taxon>
        <taxon>Actinomycetes</taxon>
        <taxon>Propionibacteriales</taxon>
        <taxon>Nocardioidaceae</taxon>
        <taxon>Nocardioides</taxon>
    </lineage>
</organism>
<gene>
    <name evidence="4" type="ORF">GCM10009668_29990</name>
</gene>
<feature type="domain" description="Tetracyclin repressor-like C-terminal group 31" evidence="3">
    <location>
        <begin position="85"/>
        <end position="177"/>
    </location>
</feature>
<dbReference type="EMBL" id="BAAALG010000011">
    <property type="protein sequence ID" value="GAA1107904.1"/>
    <property type="molecule type" value="Genomic_DNA"/>
</dbReference>
<dbReference type="Pfam" id="PF17940">
    <property type="entry name" value="TetR_C_31"/>
    <property type="match status" value="1"/>
</dbReference>
<evidence type="ECO:0000313" key="5">
    <source>
        <dbReference type="Proteomes" id="UP001501581"/>
    </source>
</evidence>
<comment type="caution">
    <text evidence="4">The sequence shown here is derived from an EMBL/GenBank/DDBJ whole genome shotgun (WGS) entry which is preliminary data.</text>
</comment>
<keyword evidence="5" id="KW-1185">Reference proteome</keyword>
<dbReference type="SUPFAM" id="SSF48498">
    <property type="entry name" value="Tetracyclin repressor-like, C-terminal domain"/>
    <property type="match status" value="1"/>
</dbReference>
<evidence type="ECO:0000256" key="1">
    <source>
        <dbReference type="ARBA" id="ARBA00023015"/>
    </source>
</evidence>
<evidence type="ECO:0000313" key="4">
    <source>
        <dbReference type="EMBL" id="GAA1107904.1"/>
    </source>
</evidence>
<proteinExistence type="predicted"/>
<evidence type="ECO:0000259" key="3">
    <source>
        <dbReference type="Pfam" id="PF17940"/>
    </source>
</evidence>
<dbReference type="SUPFAM" id="SSF46689">
    <property type="entry name" value="Homeodomain-like"/>
    <property type="match status" value="1"/>
</dbReference>
<dbReference type="GO" id="GO:0005524">
    <property type="term" value="F:ATP binding"/>
    <property type="evidence" value="ECO:0007669"/>
    <property type="project" value="UniProtKB-KW"/>
</dbReference>
<dbReference type="InterPro" id="IPR009057">
    <property type="entry name" value="Homeodomain-like_sf"/>
</dbReference>
<protein>
    <submittedName>
        <fullName evidence="4">ABC-F family ATP-binding cassette domain-containing protein</fullName>
    </submittedName>
</protein>
<keyword evidence="4" id="KW-0547">Nucleotide-binding</keyword>
<dbReference type="InterPro" id="IPR036271">
    <property type="entry name" value="Tet_transcr_reg_TetR-rel_C_sf"/>
</dbReference>
<reference evidence="4 5" key="1">
    <citation type="journal article" date="2019" name="Int. J. Syst. Evol. Microbiol.">
        <title>The Global Catalogue of Microorganisms (GCM) 10K type strain sequencing project: providing services to taxonomists for standard genome sequencing and annotation.</title>
        <authorList>
            <consortium name="The Broad Institute Genomics Platform"/>
            <consortium name="The Broad Institute Genome Sequencing Center for Infectious Disease"/>
            <person name="Wu L."/>
            <person name="Ma J."/>
        </authorList>
    </citation>
    <scope>NUCLEOTIDE SEQUENCE [LARGE SCALE GENOMIC DNA]</scope>
    <source>
        <strain evidence="4 5">JCM 13008</strain>
    </source>
</reference>
<dbReference type="Proteomes" id="UP001501581">
    <property type="component" value="Unassembled WGS sequence"/>
</dbReference>